<dbReference type="GO" id="GO:0005829">
    <property type="term" value="C:cytosol"/>
    <property type="evidence" value="ECO:0007669"/>
    <property type="project" value="TreeGrafter"/>
</dbReference>
<accession>A0A1J0A6T9</accession>
<feature type="domain" description="Lipoyl-binding" evidence="2">
    <location>
        <begin position="14"/>
        <end position="93"/>
    </location>
</feature>
<dbReference type="InterPro" id="IPR011053">
    <property type="entry name" value="Single_hybrid_motif"/>
</dbReference>
<dbReference type="PROSITE" id="PS50968">
    <property type="entry name" value="BIOTINYL_LIPOYL"/>
    <property type="match status" value="1"/>
</dbReference>
<dbReference type="InterPro" id="IPR002930">
    <property type="entry name" value="GCV_H"/>
</dbReference>
<evidence type="ECO:0000313" key="3">
    <source>
        <dbReference type="EMBL" id="APB31651.1"/>
    </source>
</evidence>
<dbReference type="InterPro" id="IPR033753">
    <property type="entry name" value="GCV_H/Fam206"/>
</dbReference>
<dbReference type="InterPro" id="IPR000089">
    <property type="entry name" value="Biotin_lipoyl"/>
</dbReference>
<dbReference type="CDD" id="cd06848">
    <property type="entry name" value="GCS_H"/>
    <property type="match status" value="1"/>
</dbReference>
<dbReference type="PANTHER" id="PTHR11715:SF3">
    <property type="entry name" value="GLYCINE CLEAVAGE SYSTEM H PROTEIN-RELATED"/>
    <property type="match status" value="1"/>
</dbReference>
<dbReference type="GO" id="GO:0005960">
    <property type="term" value="C:glycine cleavage complex"/>
    <property type="evidence" value="ECO:0007669"/>
    <property type="project" value="InterPro"/>
</dbReference>
<dbReference type="Gene3D" id="2.40.50.100">
    <property type="match status" value="1"/>
</dbReference>
<evidence type="ECO:0000256" key="1">
    <source>
        <dbReference type="ARBA" id="ARBA00022823"/>
    </source>
</evidence>
<dbReference type="GO" id="GO:0009249">
    <property type="term" value="P:protein lipoylation"/>
    <property type="evidence" value="ECO:0007669"/>
    <property type="project" value="TreeGrafter"/>
</dbReference>
<evidence type="ECO:0000259" key="2">
    <source>
        <dbReference type="PROSITE" id="PS50968"/>
    </source>
</evidence>
<organism evidence="3 4">
    <name type="scientific">Vagococcus teuberi</name>
    <dbReference type="NCBI Taxonomy" id="519472"/>
    <lineage>
        <taxon>Bacteria</taxon>
        <taxon>Bacillati</taxon>
        <taxon>Bacillota</taxon>
        <taxon>Bacilli</taxon>
        <taxon>Lactobacillales</taxon>
        <taxon>Enterococcaceae</taxon>
        <taxon>Vagococcus</taxon>
    </lineage>
</organism>
<dbReference type="GO" id="GO:0019464">
    <property type="term" value="P:glycine decarboxylation via glycine cleavage system"/>
    <property type="evidence" value="ECO:0007669"/>
    <property type="project" value="InterPro"/>
</dbReference>
<dbReference type="RefSeq" id="WP_071457244.1">
    <property type="nucleotide sequence ID" value="NZ_CABJEN010000001.1"/>
</dbReference>
<dbReference type="AlphaFoldDB" id="A0A1J0A6T9"/>
<name>A0A1J0A6T9_9ENTE</name>
<keyword evidence="1" id="KW-0450">Lipoyl</keyword>
<protein>
    <recommendedName>
        <fullName evidence="2">Lipoyl-binding domain-containing protein</fullName>
    </recommendedName>
</protein>
<dbReference type="OrthoDB" id="9796712at2"/>
<dbReference type="STRING" id="519472.BHY08_07320"/>
<dbReference type="Proteomes" id="UP000191200">
    <property type="component" value="Chromosome"/>
</dbReference>
<keyword evidence="4" id="KW-1185">Reference proteome</keyword>
<proteinExistence type="predicted"/>
<dbReference type="EMBL" id="CP017267">
    <property type="protein sequence ID" value="APB31651.1"/>
    <property type="molecule type" value="Genomic_DNA"/>
</dbReference>
<reference evidence="3 4" key="1">
    <citation type="submission" date="2016-09" db="EMBL/GenBank/DDBJ databases">
        <title>Vagococcus teuberi sp. nov., isolated from the Malian artisanal sour milk fene.</title>
        <authorList>
            <person name="Wullschleger S."/>
            <person name="Seifert C."/>
            <person name="Baumgartner S."/>
            <person name="Lacroix C."/>
            <person name="Bonfoh B."/>
            <person name="Stevens M.J."/>
            <person name="Meile L."/>
        </authorList>
    </citation>
    <scope>NUCLEOTIDE SEQUENCE [LARGE SCALE GENOMIC DNA]</scope>
    <source>
        <strain evidence="3 4">DSM 21459</strain>
    </source>
</reference>
<gene>
    <name evidence="3" type="ORF">BHY08_07320</name>
</gene>
<sequence>MSEETLWVKEVSEGKKVGLTSTAQDDLGSITFAMLPKVGKEVIAGEPVVELEAEKAVVEYDSPVSGVVVSINEAAEKNPKLLDEKDAWLYIVK</sequence>
<dbReference type="Pfam" id="PF01597">
    <property type="entry name" value="GCV_H"/>
    <property type="match status" value="1"/>
</dbReference>
<dbReference type="SUPFAM" id="SSF51230">
    <property type="entry name" value="Single hybrid motif"/>
    <property type="match status" value="1"/>
</dbReference>
<dbReference type="KEGG" id="vte:BHY08_07320"/>
<dbReference type="PANTHER" id="PTHR11715">
    <property type="entry name" value="GLYCINE CLEAVAGE SYSTEM H PROTEIN"/>
    <property type="match status" value="1"/>
</dbReference>
<evidence type="ECO:0000313" key="4">
    <source>
        <dbReference type="Proteomes" id="UP000191200"/>
    </source>
</evidence>